<reference evidence="1" key="1">
    <citation type="journal article" date="2019" name="Sci. Rep.">
        <title>Draft genome of Tanacetum cinerariifolium, the natural source of mosquito coil.</title>
        <authorList>
            <person name="Yamashiro T."/>
            <person name="Shiraishi A."/>
            <person name="Satake H."/>
            <person name="Nakayama K."/>
        </authorList>
    </citation>
    <scope>NUCLEOTIDE SEQUENCE</scope>
</reference>
<proteinExistence type="predicted"/>
<feature type="non-terminal residue" evidence="1">
    <location>
        <position position="128"/>
    </location>
</feature>
<accession>A0A699L1N4</accession>
<organism evidence="1">
    <name type="scientific">Tanacetum cinerariifolium</name>
    <name type="common">Dalmatian daisy</name>
    <name type="synonym">Chrysanthemum cinerariifolium</name>
    <dbReference type="NCBI Taxonomy" id="118510"/>
    <lineage>
        <taxon>Eukaryota</taxon>
        <taxon>Viridiplantae</taxon>
        <taxon>Streptophyta</taxon>
        <taxon>Embryophyta</taxon>
        <taxon>Tracheophyta</taxon>
        <taxon>Spermatophyta</taxon>
        <taxon>Magnoliopsida</taxon>
        <taxon>eudicotyledons</taxon>
        <taxon>Gunneridae</taxon>
        <taxon>Pentapetalae</taxon>
        <taxon>asterids</taxon>
        <taxon>campanulids</taxon>
        <taxon>Asterales</taxon>
        <taxon>Asteraceae</taxon>
        <taxon>Asteroideae</taxon>
        <taxon>Anthemideae</taxon>
        <taxon>Anthemidinae</taxon>
        <taxon>Tanacetum</taxon>
    </lineage>
</organism>
<sequence length="128" mass="14822">MRVQGSVGNRQLYILIDLAKKVEELPGKHSKGRYLQLFNIQLSNGNMVQNYQPRVSSNSDQVQLDHPWYELTQTYSEVFQTPKGLPPTHPFDAGEMDQSKQDATWEFLDELQLRFPDFFELVSCGQEI</sequence>
<evidence type="ECO:0000313" key="1">
    <source>
        <dbReference type="EMBL" id="GFB15285.1"/>
    </source>
</evidence>
<gene>
    <name evidence="1" type="ORF">Tci_687256</name>
</gene>
<dbReference type="EMBL" id="BKCJ010563538">
    <property type="protein sequence ID" value="GFB15285.1"/>
    <property type="molecule type" value="Genomic_DNA"/>
</dbReference>
<protein>
    <submittedName>
        <fullName evidence="1">Uncharacterized protein</fullName>
    </submittedName>
</protein>
<comment type="caution">
    <text evidence="1">The sequence shown here is derived from an EMBL/GenBank/DDBJ whole genome shotgun (WGS) entry which is preliminary data.</text>
</comment>
<dbReference type="AlphaFoldDB" id="A0A699L1N4"/>
<name>A0A699L1N4_TANCI</name>